<evidence type="ECO:0000313" key="2">
    <source>
        <dbReference type="Proteomes" id="UP000238479"/>
    </source>
</evidence>
<dbReference type="AlphaFoldDB" id="A0A2P6S5J2"/>
<reference evidence="1 2" key="1">
    <citation type="journal article" date="2018" name="Nat. Genet.">
        <title>The Rosa genome provides new insights in the design of modern roses.</title>
        <authorList>
            <person name="Bendahmane M."/>
        </authorList>
    </citation>
    <scope>NUCLEOTIDE SEQUENCE [LARGE SCALE GENOMIC DNA]</scope>
    <source>
        <strain evidence="2">cv. Old Blush</strain>
    </source>
</reference>
<comment type="caution">
    <text evidence="1">The sequence shown here is derived from an EMBL/GenBank/DDBJ whole genome shotgun (WGS) entry which is preliminary data.</text>
</comment>
<name>A0A2P6S5J2_ROSCH</name>
<dbReference type="Gramene" id="PRQ53934">
    <property type="protein sequence ID" value="PRQ53934"/>
    <property type="gene ID" value="RchiOBHm_Chr2g0172031"/>
</dbReference>
<evidence type="ECO:0000313" key="1">
    <source>
        <dbReference type="EMBL" id="PRQ53934.1"/>
    </source>
</evidence>
<keyword evidence="2" id="KW-1185">Reference proteome</keyword>
<dbReference type="EMBL" id="PDCK01000040">
    <property type="protein sequence ID" value="PRQ53934.1"/>
    <property type="molecule type" value="Genomic_DNA"/>
</dbReference>
<gene>
    <name evidence="1" type="ORF">RchiOBHm_Chr2g0172031</name>
</gene>
<dbReference type="Proteomes" id="UP000238479">
    <property type="component" value="Chromosome 2"/>
</dbReference>
<organism evidence="1 2">
    <name type="scientific">Rosa chinensis</name>
    <name type="common">China rose</name>
    <dbReference type="NCBI Taxonomy" id="74649"/>
    <lineage>
        <taxon>Eukaryota</taxon>
        <taxon>Viridiplantae</taxon>
        <taxon>Streptophyta</taxon>
        <taxon>Embryophyta</taxon>
        <taxon>Tracheophyta</taxon>
        <taxon>Spermatophyta</taxon>
        <taxon>Magnoliopsida</taxon>
        <taxon>eudicotyledons</taxon>
        <taxon>Gunneridae</taxon>
        <taxon>Pentapetalae</taxon>
        <taxon>rosids</taxon>
        <taxon>fabids</taxon>
        <taxon>Rosales</taxon>
        <taxon>Rosaceae</taxon>
        <taxon>Rosoideae</taxon>
        <taxon>Rosoideae incertae sedis</taxon>
        <taxon>Rosa</taxon>
    </lineage>
</organism>
<proteinExistence type="predicted"/>
<protein>
    <submittedName>
        <fullName evidence="1">Uncharacterized protein</fullName>
    </submittedName>
</protein>
<sequence length="55" mass="6673">MKRHMKMALQFEYMNEDNANNLWVAPSERFSNIHNFPNIEARWNNICFTITLKEL</sequence>
<accession>A0A2P6S5J2</accession>